<dbReference type="Gene3D" id="2.60.120.200">
    <property type="match status" value="1"/>
</dbReference>
<evidence type="ECO:0000313" key="1">
    <source>
        <dbReference type="Proteomes" id="UP000050741"/>
    </source>
</evidence>
<protein>
    <submittedName>
        <fullName evidence="2">Galectin</fullName>
    </submittedName>
</protein>
<keyword evidence="1" id="KW-1185">Reference proteome</keyword>
<proteinExistence type="predicted"/>
<sequence length="425" mass="48595">MFTNPTDPLHDISWGKLDQGSTECDKDAPNLKIKYPIEALRPFNEKTEIVIEGLVGAGNITVILQSFPYDWSVFNSRIHNGDRPTIETTEFLSLEKNCGFEVFITFEEDKFITELNKKKMVYVRNNTLQKILPLWKITHFAVSGDVNIFEKKAPKCDIPDFNEPPRGSFSGFSTKLIETLMPGFVVLKIKLSWNKDTKKGSMNFLNVDEDELDNEFTNKADEDEINTTSGGTFIMGIIIGYWDYNVTLNGRLIGKIAVEAEKKALPAWLIEYIHISGGLEIEEGYPKVKPRDEPKVAKLLRGFDLPYVRKLNAPLRVGDVVHIKTRVDRTQKYSKYEIGFYNRGWSYIRPYQNGEDNELTNEVTNKADETEISTTSGGTFFMEIIIGYFKFDVKLNRRSIGQISVEAEKKALPAWLIEYIHVNIL</sequence>
<name>A0A183CIA9_GLOPA</name>
<reference evidence="2" key="3">
    <citation type="submission" date="2016-06" db="UniProtKB">
        <authorList>
            <consortium name="WormBaseParasite"/>
        </authorList>
    </citation>
    <scope>IDENTIFICATION</scope>
</reference>
<organism evidence="1 2">
    <name type="scientific">Globodera pallida</name>
    <name type="common">Potato cyst nematode worm</name>
    <name type="synonym">Heterodera pallida</name>
    <dbReference type="NCBI Taxonomy" id="36090"/>
    <lineage>
        <taxon>Eukaryota</taxon>
        <taxon>Metazoa</taxon>
        <taxon>Ecdysozoa</taxon>
        <taxon>Nematoda</taxon>
        <taxon>Chromadorea</taxon>
        <taxon>Rhabditida</taxon>
        <taxon>Tylenchina</taxon>
        <taxon>Tylenchomorpha</taxon>
        <taxon>Tylenchoidea</taxon>
        <taxon>Heteroderidae</taxon>
        <taxon>Heteroderinae</taxon>
        <taxon>Globodera</taxon>
    </lineage>
</organism>
<reference evidence="1" key="2">
    <citation type="submission" date="2014-05" db="EMBL/GenBank/DDBJ databases">
        <title>The genome and life-stage specific transcriptomes of Globodera pallida elucidate key aspects of plant parasitism by a cyst nematode.</title>
        <authorList>
            <person name="Cotton J.A."/>
            <person name="Lilley C.J."/>
            <person name="Jones L.M."/>
            <person name="Kikuchi T."/>
            <person name="Reid A.J."/>
            <person name="Thorpe P."/>
            <person name="Tsai I.J."/>
            <person name="Beasley H."/>
            <person name="Blok V."/>
            <person name="Cock P.J.A."/>
            <person name="Van den Akker S.E."/>
            <person name="Holroyd N."/>
            <person name="Hunt M."/>
            <person name="Mantelin S."/>
            <person name="Naghra H."/>
            <person name="Pain A."/>
            <person name="Palomares-Rius J.E."/>
            <person name="Zarowiecki M."/>
            <person name="Berriman M."/>
            <person name="Jones J.T."/>
            <person name="Urwin P.E."/>
        </authorList>
    </citation>
    <scope>NUCLEOTIDE SEQUENCE [LARGE SCALE GENOMIC DNA]</scope>
    <source>
        <strain evidence="1">Lindley</strain>
    </source>
</reference>
<reference evidence="1" key="1">
    <citation type="submission" date="2013-12" db="EMBL/GenBank/DDBJ databases">
        <authorList>
            <person name="Aslett M."/>
        </authorList>
    </citation>
    <scope>NUCLEOTIDE SEQUENCE [LARGE SCALE GENOMIC DNA]</scope>
    <source>
        <strain evidence="1">Lindley</strain>
    </source>
</reference>
<dbReference type="AlphaFoldDB" id="A0A183CIA9"/>
<evidence type="ECO:0000313" key="2">
    <source>
        <dbReference type="WBParaSite" id="GPLIN_001261500"/>
    </source>
</evidence>
<accession>A0A183CIA9</accession>
<dbReference type="Proteomes" id="UP000050741">
    <property type="component" value="Unassembled WGS sequence"/>
</dbReference>
<dbReference type="WBParaSite" id="GPLIN_001261500">
    <property type="protein sequence ID" value="GPLIN_001261500"/>
    <property type="gene ID" value="GPLIN_001261500"/>
</dbReference>